<dbReference type="AlphaFoldDB" id="A0A367YU01"/>
<feature type="transmembrane region" description="Helical" evidence="1">
    <location>
        <begin position="208"/>
        <end position="227"/>
    </location>
</feature>
<proteinExistence type="predicted"/>
<dbReference type="Proteomes" id="UP000252770">
    <property type="component" value="Unassembled WGS sequence"/>
</dbReference>
<feature type="transmembrane region" description="Helical" evidence="1">
    <location>
        <begin position="36"/>
        <end position="60"/>
    </location>
</feature>
<dbReference type="EMBL" id="QOUI01000011">
    <property type="protein sequence ID" value="RCK68502.1"/>
    <property type="molecule type" value="Genomic_DNA"/>
</dbReference>
<dbReference type="InterPro" id="IPR050623">
    <property type="entry name" value="Glucan_succinyl_AcylTrfase"/>
</dbReference>
<dbReference type="Pfam" id="PF01757">
    <property type="entry name" value="Acyl_transf_3"/>
    <property type="match status" value="1"/>
</dbReference>
<evidence type="ECO:0000256" key="1">
    <source>
        <dbReference type="SAM" id="Phobius"/>
    </source>
</evidence>
<feature type="transmembrane region" description="Helical" evidence="1">
    <location>
        <begin position="81"/>
        <end position="106"/>
    </location>
</feature>
<evidence type="ECO:0000259" key="2">
    <source>
        <dbReference type="Pfam" id="PF01757"/>
    </source>
</evidence>
<feature type="transmembrane region" description="Helical" evidence="1">
    <location>
        <begin position="264"/>
        <end position="284"/>
    </location>
</feature>
<reference evidence="3 4" key="1">
    <citation type="submission" date="2018-07" db="EMBL/GenBank/DDBJ databases">
        <title>Desertimonas flava gen. nov. sp. nov.</title>
        <authorList>
            <person name="Liu S."/>
        </authorList>
    </citation>
    <scope>NUCLEOTIDE SEQUENCE [LARGE SCALE GENOMIC DNA]</scope>
    <source>
        <strain evidence="3 4">16Sb5-5</strain>
    </source>
</reference>
<organism evidence="3 4">
    <name type="scientific">Desertihabitans brevis</name>
    <dbReference type="NCBI Taxonomy" id="2268447"/>
    <lineage>
        <taxon>Bacteria</taxon>
        <taxon>Bacillati</taxon>
        <taxon>Actinomycetota</taxon>
        <taxon>Actinomycetes</taxon>
        <taxon>Propionibacteriales</taxon>
        <taxon>Propionibacteriaceae</taxon>
        <taxon>Desertihabitans</taxon>
    </lineage>
</organism>
<keyword evidence="1" id="KW-1133">Transmembrane helix</keyword>
<dbReference type="PANTHER" id="PTHR36927">
    <property type="entry name" value="BLR4337 PROTEIN"/>
    <property type="match status" value="1"/>
</dbReference>
<gene>
    <name evidence="3" type="ORF">DT076_16050</name>
</gene>
<sequence>MDALRAGALLLGIVLHTLMPFVPGIGWLVVDSETSVVAGIPVMVIHLFRMHLFMMLAGYLGRMVLHRRGPTSYLRDRTLRILLPLVAFWAPAVLGLGLVAGAVALWRGTPPPQPPPTAGPPPPLAELPPGQLWFLAVLMQCVLVVVVVRAVAVRLLGADRAGRVSARLGAVLVAPAGVLLAALPYLVALLLQGMPEAGIAQPLTVLPQLVPLTAYLGAFLVGWWLHASSEALQRLAGRWRVHLGLAVLLSAALVLSYGVPVPEAARSVVVAAAGWLWVYGLVGLCVRHLDQPRPAVRYLADASYWMYLVHLPLVVAVEGFLLADLTLPIVVKLVLTWALSGVLMVASYDLLVRSTWVGRWLNGHRRPRVLFRRRSAEARTPAA</sequence>
<accession>A0A367YU01</accession>
<feature type="transmembrane region" description="Helical" evidence="1">
    <location>
        <begin position="304"/>
        <end position="323"/>
    </location>
</feature>
<name>A0A367YU01_9ACTN</name>
<dbReference type="PANTHER" id="PTHR36927:SF1">
    <property type="entry name" value="MDO-LIKE PROTEIN"/>
    <property type="match status" value="1"/>
</dbReference>
<feature type="domain" description="Acyltransferase 3" evidence="2">
    <location>
        <begin position="1"/>
        <end position="344"/>
    </location>
</feature>
<evidence type="ECO:0000313" key="4">
    <source>
        <dbReference type="Proteomes" id="UP000252770"/>
    </source>
</evidence>
<dbReference type="InterPro" id="IPR002656">
    <property type="entry name" value="Acyl_transf_3_dom"/>
</dbReference>
<keyword evidence="3" id="KW-0012">Acyltransferase</keyword>
<comment type="caution">
    <text evidence="3">The sequence shown here is derived from an EMBL/GenBank/DDBJ whole genome shotgun (WGS) entry which is preliminary data.</text>
</comment>
<feature type="transmembrane region" description="Helical" evidence="1">
    <location>
        <begin position="239"/>
        <end position="258"/>
    </location>
</feature>
<keyword evidence="1" id="KW-0812">Transmembrane</keyword>
<protein>
    <submittedName>
        <fullName evidence="3">Acyltransferase</fullName>
    </submittedName>
</protein>
<keyword evidence="4" id="KW-1185">Reference proteome</keyword>
<keyword evidence="3" id="KW-0808">Transferase</keyword>
<keyword evidence="1" id="KW-0472">Membrane</keyword>
<feature type="transmembrane region" description="Helical" evidence="1">
    <location>
        <begin position="329"/>
        <end position="351"/>
    </location>
</feature>
<feature type="transmembrane region" description="Helical" evidence="1">
    <location>
        <begin position="168"/>
        <end position="188"/>
    </location>
</feature>
<evidence type="ECO:0000313" key="3">
    <source>
        <dbReference type="EMBL" id="RCK68502.1"/>
    </source>
</evidence>
<feature type="transmembrane region" description="Helical" evidence="1">
    <location>
        <begin position="7"/>
        <end position="30"/>
    </location>
</feature>
<feature type="transmembrane region" description="Helical" evidence="1">
    <location>
        <begin position="132"/>
        <end position="156"/>
    </location>
</feature>
<dbReference type="GO" id="GO:0016747">
    <property type="term" value="F:acyltransferase activity, transferring groups other than amino-acyl groups"/>
    <property type="evidence" value="ECO:0007669"/>
    <property type="project" value="InterPro"/>
</dbReference>